<name>A0ABW3F2Y0_9PROT</name>
<comment type="similarity">
    <text evidence="1">Belongs to the ROK (NagC/XylR) family.</text>
</comment>
<reference evidence="3" key="1">
    <citation type="journal article" date="2019" name="Int. J. Syst. Evol. Microbiol.">
        <title>The Global Catalogue of Microorganisms (GCM) 10K type strain sequencing project: providing services to taxonomists for standard genome sequencing and annotation.</title>
        <authorList>
            <consortium name="The Broad Institute Genomics Platform"/>
            <consortium name="The Broad Institute Genome Sequencing Center for Infectious Disease"/>
            <person name="Wu L."/>
            <person name="Ma J."/>
        </authorList>
    </citation>
    <scope>NUCLEOTIDE SEQUENCE [LARGE SCALE GENOMIC DNA]</scope>
    <source>
        <strain evidence="3">CCUG 58412</strain>
    </source>
</reference>
<dbReference type="EMBL" id="JBHTKB010000001">
    <property type="protein sequence ID" value="MFD0912774.1"/>
    <property type="molecule type" value="Genomic_DNA"/>
</dbReference>
<dbReference type="InterPro" id="IPR043129">
    <property type="entry name" value="ATPase_NBD"/>
</dbReference>
<evidence type="ECO:0000313" key="3">
    <source>
        <dbReference type="Proteomes" id="UP001597128"/>
    </source>
</evidence>
<protein>
    <submittedName>
        <fullName evidence="2">ROK family protein</fullName>
    </submittedName>
</protein>
<evidence type="ECO:0000313" key="2">
    <source>
        <dbReference type="EMBL" id="MFD0912774.1"/>
    </source>
</evidence>
<evidence type="ECO:0000256" key="1">
    <source>
        <dbReference type="ARBA" id="ARBA00006479"/>
    </source>
</evidence>
<gene>
    <name evidence="2" type="ORF">ACFQ1Z_04375</name>
</gene>
<dbReference type="PANTHER" id="PTHR18964:SF149">
    <property type="entry name" value="BIFUNCTIONAL UDP-N-ACETYLGLUCOSAMINE 2-EPIMERASE_N-ACETYLMANNOSAMINE KINASE"/>
    <property type="match status" value="1"/>
</dbReference>
<sequence>MPEAASVLRLGLDVGGTNLRLGVFSDLALVEDTRFQANYSAICQQHAPDQAWQQILQVTAQAIQPLLEKYPAIQSIGIGFPGFINPQSGVLAQSPNFPGLLNVNLGQDLSRLLGRQVLVANDGNAAAYGEYCLLGRPDGGLLYAGLGTGIGGGLVTAGQVWAGAHGYALELGHLIVEPGGPECGCGNFGCVEQYASATAIGKNYARLSKQQLSAFEVATLADQGYAQAQSVFQLAGAKLAQAIALTLNIVDVEHVVVGGGVVSSWPLMQDAFNQRLQTDLIPVLRDKIKIHLTSSADNAGILGAALLADHVE</sequence>
<proteinExistence type="inferred from homology"/>
<comment type="caution">
    <text evidence="2">The sequence shown here is derived from an EMBL/GenBank/DDBJ whole genome shotgun (WGS) entry which is preliminary data.</text>
</comment>
<dbReference type="Gene3D" id="3.30.420.40">
    <property type="match status" value="2"/>
</dbReference>
<dbReference type="Proteomes" id="UP001597128">
    <property type="component" value="Unassembled WGS sequence"/>
</dbReference>
<dbReference type="Pfam" id="PF00480">
    <property type="entry name" value="ROK"/>
    <property type="match status" value="1"/>
</dbReference>
<organism evidence="2 3">
    <name type="scientific">Methylophilus luteus</name>
    <dbReference type="NCBI Taxonomy" id="640108"/>
    <lineage>
        <taxon>Bacteria</taxon>
        <taxon>Pseudomonadati</taxon>
        <taxon>Pseudomonadota</taxon>
        <taxon>Betaproteobacteria</taxon>
        <taxon>Nitrosomonadales</taxon>
        <taxon>Methylophilaceae</taxon>
        <taxon>Methylophilus</taxon>
    </lineage>
</organism>
<dbReference type="RefSeq" id="WP_379055929.1">
    <property type="nucleotide sequence ID" value="NZ_JBHTKB010000001.1"/>
</dbReference>
<dbReference type="PANTHER" id="PTHR18964">
    <property type="entry name" value="ROK (REPRESSOR, ORF, KINASE) FAMILY"/>
    <property type="match status" value="1"/>
</dbReference>
<accession>A0ABW3F2Y0</accession>
<dbReference type="InterPro" id="IPR000600">
    <property type="entry name" value="ROK"/>
</dbReference>
<dbReference type="SUPFAM" id="SSF53067">
    <property type="entry name" value="Actin-like ATPase domain"/>
    <property type="match status" value="1"/>
</dbReference>
<keyword evidence="3" id="KW-1185">Reference proteome</keyword>